<organism evidence="1 2">
    <name type="scientific">Lactuca saligna</name>
    <name type="common">Willowleaf lettuce</name>
    <dbReference type="NCBI Taxonomy" id="75948"/>
    <lineage>
        <taxon>Eukaryota</taxon>
        <taxon>Viridiplantae</taxon>
        <taxon>Streptophyta</taxon>
        <taxon>Embryophyta</taxon>
        <taxon>Tracheophyta</taxon>
        <taxon>Spermatophyta</taxon>
        <taxon>Magnoliopsida</taxon>
        <taxon>eudicotyledons</taxon>
        <taxon>Gunneridae</taxon>
        <taxon>Pentapetalae</taxon>
        <taxon>asterids</taxon>
        <taxon>campanulids</taxon>
        <taxon>Asterales</taxon>
        <taxon>Asteraceae</taxon>
        <taxon>Cichorioideae</taxon>
        <taxon>Cichorieae</taxon>
        <taxon>Lactucinae</taxon>
        <taxon>Lactuca</taxon>
    </lineage>
</organism>
<accession>A0AA35YRS8</accession>
<dbReference type="Proteomes" id="UP001177003">
    <property type="component" value="Chromosome 4"/>
</dbReference>
<evidence type="ECO:0000313" key="2">
    <source>
        <dbReference type="Proteomes" id="UP001177003"/>
    </source>
</evidence>
<evidence type="ECO:0000313" key="1">
    <source>
        <dbReference type="EMBL" id="CAI9278747.1"/>
    </source>
</evidence>
<gene>
    <name evidence="1" type="ORF">LSALG_LOCUS18589</name>
</gene>
<keyword evidence="2" id="KW-1185">Reference proteome</keyword>
<reference evidence="1" key="1">
    <citation type="submission" date="2023-04" db="EMBL/GenBank/DDBJ databases">
        <authorList>
            <person name="Vijverberg K."/>
            <person name="Xiong W."/>
            <person name="Schranz E."/>
        </authorList>
    </citation>
    <scope>NUCLEOTIDE SEQUENCE</scope>
</reference>
<dbReference type="PANTHER" id="PTHR34196:SF4">
    <property type="entry name" value="OS06G0208200 PROTEIN"/>
    <property type="match status" value="1"/>
</dbReference>
<dbReference type="EMBL" id="OX465080">
    <property type="protein sequence ID" value="CAI9278747.1"/>
    <property type="molecule type" value="Genomic_DNA"/>
</dbReference>
<name>A0AA35YRS8_LACSI</name>
<proteinExistence type="predicted"/>
<sequence length="174" mass="20074">MSVLYMGFSLTDDLEMKEGVVVQLKDDSGFDLEPEFEFWPVQHPTEPSHEDRPVQCPIPHSSHLINDERMQDDRFSDRKRPEVTEPPAATIRTVRKRHHDHTDTIAPLLQTPTVAVYPHLHQKMNTTVFNKFHQVHSLDFPAISSSIPSFSGDNDFNYDFPASMERNFPNIFAD</sequence>
<dbReference type="AlphaFoldDB" id="A0AA35YRS8"/>
<dbReference type="PANTHER" id="PTHR34196">
    <property type="entry name" value="OS02G0697700 PROTEIN"/>
    <property type="match status" value="1"/>
</dbReference>
<protein>
    <submittedName>
        <fullName evidence="1">Uncharacterized protein</fullName>
    </submittedName>
</protein>